<sequence length="98" mass="10736">MLRDGRIRRGGANIAKLGLQFENILTRGLVQYVFQICCPRCLLEERARPHHSLPYTLTGTAGEESPARARRAGGRGGAGGARQRKRAMRSFMTSLAPA</sequence>
<feature type="region of interest" description="Disordered" evidence="1">
    <location>
        <begin position="53"/>
        <end position="98"/>
    </location>
</feature>
<evidence type="ECO:0000256" key="1">
    <source>
        <dbReference type="SAM" id="MobiDB-lite"/>
    </source>
</evidence>
<reference evidence="3" key="1">
    <citation type="journal article" date="2019" name="Int. J. Syst. Evol. Microbiol.">
        <title>The Global Catalogue of Microorganisms (GCM) 10K type strain sequencing project: providing services to taxonomists for standard genome sequencing and annotation.</title>
        <authorList>
            <consortium name="The Broad Institute Genomics Platform"/>
            <consortium name="The Broad Institute Genome Sequencing Center for Infectious Disease"/>
            <person name="Wu L."/>
            <person name="Ma J."/>
        </authorList>
    </citation>
    <scope>NUCLEOTIDE SEQUENCE [LARGE SCALE GENOMIC DNA]</scope>
    <source>
        <strain evidence="3">CGMCC 4.7329</strain>
    </source>
</reference>
<evidence type="ECO:0000313" key="3">
    <source>
        <dbReference type="Proteomes" id="UP000658127"/>
    </source>
</evidence>
<evidence type="ECO:0000313" key="2">
    <source>
        <dbReference type="EMBL" id="GGN95866.1"/>
    </source>
</evidence>
<keyword evidence="3" id="KW-1185">Reference proteome</keyword>
<organism evidence="2 3">
    <name type="scientific">Nocardia rhizosphaerihabitans</name>
    <dbReference type="NCBI Taxonomy" id="1691570"/>
    <lineage>
        <taxon>Bacteria</taxon>
        <taxon>Bacillati</taxon>
        <taxon>Actinomycetota</taxon>
        <taxon>Actinomycetes</taxon>
        <taxon>Mycobacteriales</taxon>
        <taxon>Nocardiaceae</taxon>
        <taxon>Nocardia</taxon>
    </lineage>
</organism>
<comment type="caution">
    <text evidence="2">The sequence shown here is derived from an EMBL/GenBank/DDBJ whole genome shotgun (WGS) entry which is preliminary data.</text>
</comment>
<proteinExistence type="predicted"/>
<accession>A0ABQ2KZA2</accession>
<dbReference type="EMBL" id="BMNE01000009">
    <property type="protein sequence ID" value="GGN95866.1"/>
    <property type="molecule type" value="Genomic_DNA"/>
</dbReference>
<name>A0ABQ2KZA2_9NOCA</name>
<dbReference type="Proteomes" id="UP000658127">
    <property type="component" value="Unassembled WGS sequence"/>
</dbReference>
<gene>
    <name evidence="2" type="ORF">GCM10011610_60320</name>
</gene>
<protein>
    <submittedName>
        <fullName evidence="2">Uncharacterized protein</fullName>
    </submittedName>
</protein>